<dbReference type="Gene3D" id="3.30.2350.10">
    <property type="entry name" value="Pseudouridine synthase"/>
    <property type="match status" value="1"/>
</dbReference>
<dbReference type="InterPro" id="IPR006145">
    <property type="entry name" value="PsdUridine_synth_RsuA/RluA"/>
</dbReference>
<dbReference type="PANTHER" id="PTHR21600:SF40">
    <property type="entry name" value="PSEUDOURIDYLATE SYNTHASE RPUSD2"/>
    <property type="match status" value="1"/>
</dbReference>
<reference evidence="3 4" key="2">
    <citation type="journal article" date="2007" name="BMC Biol.">
        <title>A 100%-complete sequence reveals unusually simple genomic features in the hot-spring red alga Cyanidioschyzon merolae.</title>
        <authorList>
            <person name="Nozaki H."/>
            <person name="Takano H."/>
            <person name="Misumi O."/>
            <person name="Terasawa K."/>
            <person name="Matsuzaki M."/>
            <person name="Maruyama S."/>
            <person name="Nishida K."/>
            <person name="Yagisawa F."/>
            <person name="Yoshida Y."/>
            <person name="Fujiwara T."/>
            <person name="Takio S."/>
            <person name="Tamura K."/>
            <person name="Chung S.J."/>
            <person name="Nakamura S."/>
            <person name="Kuroiwa H."/>
            <person name="Tanaka K."/>
            <person name="Sato N."/>
            <person name="Kuroiwa T."/>
        </authorList>
    </citation>
    <scope>NUCLEOTIDE SEQUENCE [LARGE SCALE GENOMIC DNA]</scope>
    <source>
        <strain evidence="3 4">10D</strain>
    </source>
</reference>
<dbReference type="HOGENOM" id="CLU_016902_12_1_1"/>
<sequence>MAGGRPCLLFGVACPALCIPSTPPVVVTNWRSLRYVAPYLFTYRVNVKERWLGTTLTDVFTKEFYGTREFWANQMKHGRLLVNGASIAADYVLQPADTILNTVHFHEAPVSATDVPRVIDEQPDWVAVYKPAGIPTHVSGQFRYHSLTAWLSRLLSEHHQRTAPALYTLYRLDRVTSGVVVFAKNVELARRWHQHASGGNRSVPRHRKVYLARLQGRFREALTCRVPLRLDRGEQGYARSFPDFQSGKASITLFKPLGYDTRTDTSLVECVPVTGRTHQIRAHAAFLGHPVANDALYGGTLAADEYTTVVADAIAGMLGTGESRSSAEPTLMQLFPDLQVADPLCHHCPYAAPVRWREDPLYRQLGIWLHALSYRYDDDDNAPTARFSWHAQTEWPSWAQNCALETDLA</sequence>
<accession>M1VCT3</accession>
<dbReference type="eggNOG" id="KOG1919">
    <property type="taxonomic scope" value="Eukaryota"/>
</dbReference>
<keyword evidence="4" id="KW-1185">Reference proteome</keyword>
<dbReference type="AlphaFoldDB" id="M1VCT3"/>
<dbReference type="STRING" id="280699.M1VCT3"/>
<dbReference type="Pfam" id="PF00849">
    <property type="entry name" value="PseudoU_synth_2"/>
    <property type="match status" value="1"/>
</dbReference>
<proteinExistence type="predicted"/>
<protein>
    <recommendedName>
        <fullName evidence="2">Pseudouridine synthase RsuA/RluA-like domain-containing protein</fullName>
    </recommendedName>
</protein>
<evidence type="ECO:0000259" key="2">
    <source>
        <dbReference type="Pfam" id="PF00849"/>
    </source>
</evidence>
<dbReference type="PANTHER" id="PTHR21600">
    <property type="entry name" value="MITOCHONDRIAL RNA PSEUDOURIDINE SYNTHASE"/>
    <property type="match status" value="1"/>
</dbReference>
<dbReference type="OrthoDB" id="424794at2759"/>
<dbReference type="OMA" id="THKHEPP"/>
<gene>
    <name evidence="3" type="ORF">CYME_CMT390C</name>
</gene>
<dbReference type="InterPro" id="IPR006224">
    <property type="entry name" value="PsdUridine_synth_RluA-like_CS"/>
</dbReference>
<evidence type="ECO:0000313" key="4">
    <source>
        <dbReference type="Proteomes" id="UP000007014"/>
    </source>
</evidence>
<dbReference type="GO" id="GO:0009982">
    <property type="term" value="F:pseudouridine synthase activity"/>
    <property type="evidence" value="ECO:0007669"/>
    <property type="project" value="InterPro"/>
</dbReference>
<dbReference type="GO" id="GO:0000455">
    <property type="term" value="P:enzyme-directed rRNA pseudouridine synthesis"/>
    <property type="evidence" value="ECO:0007669"/>
    <property type="project" value="TreeGrafter"/>
</dbReference>
<name>M1VCT3_CYAM1</name>
<organism evidence="3 4">
    <name type="scientific">Cyanidioschyzon merolae (strain NIES-3377 / 10D)</name>
    <name type="common">Unicellular red alga</name>
    <dbReference type="NCBI Taxonomy" id="280699"/>
    <lineage>
        <taxon>Eukaryota</taxon>
        <taxon>Rhodophyta</taxon>
        <taxon>Bangiophyceae</taxon>
        <taxon>Cyanidiales</taxon>
        <taxon>Cyanidiaceae</taxon>
        <taxon>Cyanidioschyzon</taxon>
    </lineage>
</organism>
<evidence type="ECO:0000256" key="1">
    <source>
        <dbReference type="SAM" id="SignalP"/>
    </source>
</evidence>
<feature type="chain" id="PRO_5004018875" description="Pseudouridine synthase RsuA/RluA-like domain-containing protein" evidence="1">
    <location>
        <begin position="19"/>
        <end position="409"/>
    </location>
</feature>
<feature type="domain" description="Pseudouridine synthase RsuA/RluA-like" evidence="2">
    <location>
        <begin position="125"/>
        <end position="285"/>
    </location>
</feature>
<reference evidence="3 4" key="1">
    <citation type="journal article" date="2004" name="Nature">
        <title>Genome sequence of the ultrasmall unicellular red alga Cyanidioschyzon merolae 10D.</title>
        <authorList>
            <person name="Matsuzaki M."/>
            <person name="Misumi O."/>
            <person name="Shin-i T."/>
            <person name="Maruyama S."/>
            <person name="Takahara M."/>
            <person name="Miyagishima S."/>
            <person name="Mori T."/>
            <person name="Nishida K."/>
            <person name="Yagisawa F."/>
            <person name="Nishida K."/>
            <person name="Yoshida Y."/>
            <person name="Nishimura Y."/>
            <person name="Nakao S."/>
            <person name="Kobayashi T."/>
            <person name="Momoyama Y."/>
            <person name="Higashiyama T."/>
            <person name="Minoda A."/>
            <person name="Sano M."/>
            <person name="Nomoto H."/>
            <person name="Oishi K."/>
            <person name="Hayashi H."/>
            <person name="Ohta F."/>
            <person name="Nishizaka S."/>
            <person name="Haga S."/>
            <person name="Miura S."/>
            <person name="Morishita T."/>
            <person name="Kabeya Y."/>
            <person name="Terasawa K."/>
            <person name="Suzuki Y."/>
            <person name="Ishii Y."/>
            <person name="Asakawa S."/>
            <person name="Takano H."/>
            <person name="Ohta N."/>
            <person name="Kuroiwa H."/>
            <person name="Tanaka K."/>
            <person name="Shimizu N."/>
            <person name="Sugano S."/>
            <person name="Sato N."/>
            <person name="Nozaki H."/>
            <person name="Ogasawara N."/>
            <person name="Kohara Y."/>
            <person name="Kuroiwa T."/>
        </authorList>
    </citation>
    <scope>NUCLEOTIDE SEQUENCE [LARGE SCALE GENOMIC DNA]</scope>
    <source>
        <strain evidence="3 4">10D</strain>
    </source>
</reference>
<dbReference type="EMBL" id="AP006502">
    <property type="protein sequence ID" value="BAM83339.1"/>
    <property type="molecule type" value="Genomic_DNA"/>
</dbReference>
<dbReference type="Gramene" id="CMT390CT">
    <property type="protein sequence ID" value="CMT390CT"/>
    <property type="gene ID" value="CMT390C"/>
</dbReference>
<keyword evidence="1" id="KW-0732">Signal</keyword>
<dbReference type="GeneID" id="16998137"/>
<dbReference type="RefSeq" id="XP_005539375.1">
    <property type="nucleotide sequence ID" value="XM_005539318.1"/>
</dbReference>
<feature type="signal peptide" evidence="1">
    <location>
        <begin position="1"/>
        <end position="18"/>
    </location>
</feature>
<dbReference type="SUPFAM" id="SSF55120">
    <property type="entry name" value="Pseudouridine synthase"/>
    <property type="match status" value="1"/>
</dbReference>
<dbReference type="KEGG" id="cme:CYME_CMT390C"/>
<dbReference type="PROSITE" id="PS01129">
    <property type="entry name" value="PSI_RLU"/>
    <property type="match status" value="1"/>
</dbReference>
<dbReference type="GO" id="GO:0003723">
    <property type="term" value="F:RNA binding"/>
    <property type="evidence" value="ECO:0007669"/>
    <property type="project" value="InterPro"/>
</dbReference>
<dbReference type="InterPro" id="IPR050188">
    <property type="entry name" value="RluA_PseudoU_synthase"/>
</dbReference>
<dbReference type="InterPro" id="IPR020103">
    <property type="entry name" value="PsdUridine_synth_cat_dom_sf"/>
</dbReference>
<evidence type="ECO:0000313" key="3">
    <source>
        <dbReference type="EMBL" id="BAM83339.1"/>
    </source>
</evidence>
<dbReference type="Proteomes" id="UP000007014">
    <property type="component" value="Chromosome 20"/>
</dbReference>